<keyword evidence="2" id="KW-0812">Transmembrane</keyword>
<feature type="compositionally biased region" description="Basic and acidic residues" evidence="1">
    <location>
        <begin position="146"/>
        <end position="165"/>
    </location>
</feature>
<accession>A0A3E1IPZ7</accession>
<keyword evidence="2" id="KW-0472">Membrane</keyword>
<name>A0A3E1IPZ7_GARVA</name>
<keyword evidence="2" id="KW-1133">Transmembrane helix</keyword>
<sequence length="276" mass="30557">MIQHTSESADKGKKKKLIILIVGIVVLALALSALGAFWYVKQTERTKAARKQCEVKVAQVMKAKKTWDTLVKNRILIKLSEDKSENGKKLAKIIKETTPEVVSCTANSPEELGSQSAEALAASEWYAVKAKEIRALAVELLNSADTKAEDKDKKEEKKEEKKEIQRTTSNVIRRANVIPQKTKPAPQNNNKKKDTKKPECKEGDKNCKKPQPKCKPGDENCKKPQKECKPGDENCKKTNPPATNPPTTNPPTTNPPTQNPPTQNPPTQNPPTQNPP</sequence>
<feature type="compositionally biased region" description="Basic and acidic residues" evidence="1">
    <location>
        <begin position="215"/>
        <end position="236"/>
    </location>
</feature>
<proteinExistence type="predicted"/>
<reference evidence="3 4" key="1">
    <citation type="submission" date="2016-02" db="EMBL/GenBank/DDBJ databases">
        <title>Gardnerella vaginalis Subgroups Defined by cpn60 Sequencing and Sialidase Activity in Isolates from Canada, Belgium and Kenya.</title>
        <authorList>
            <person name="Schellenberg J."/>
            <person name="Paramel Jayaprakash T."/>
            <person name="Withana Gamage N."/>
            <person name="Patterson M.H."/>
            <person name="Vaneechoutte M."/>
            <person name="Hill J.E."/>
        </authorList>
    </citation>
    <scope>NUCLEOTIDE SEQUENCE [LARGE SCALE GENOMIC DNA]</scope>
    <source>
        <strain evidence="3 4">N160</strain>
    </source>
</reference>
<protein>
    <submittedName>
        <fullName evidence="3">ATPase</fullName>
    </submittedName>
</protein>
<feature type="transmembrane region" description="Helical" evidence="2">
    <location>
        <begin position="17"/>
        <end position="40"/>
    </location>
</feature>
<comment type="caution">
    <text evidence="3">The sequence shown here is derived from an EMBL/GenBank/DDBJ whole genome shotgun (WGS) entry which is preliminary data.</text>
</comment>
<feature type="region of interest" description="Disordered" evidence="1">
    <location>
        <begin position="146"/>
        <end position="276"/>
    </location>
</feature>
<feature type="non-terminal residue" evidence="3">
    <location>
        <position position="276"/>
    </location>
</feature>
<feature type="compositionally biased region" description="Basic and acidic residues" evidence="1">
    <location>
        <begin position="196"/>
        <end position="207"/>
    </location>
</feature>
<evidence type="ECO:0000313" key="4">
    <source>
        <dbReference type="Proteomes" id="UP000258888"/>
    </source>
</evidence>
<evidence type="ECO:0000256" key="2">
    <source>
        <dbReference type="SAM" id="Phobius"/>
    </source>
</evidence>
<keyword evidence="4" id="KW-1185">Reference proteome</keyword>
<dbReference type="Proteomes" id="UP000258888">
    <property type="component" value="Unassembled WGS sequence"/>
</dbReference>
<gene>
    <name evidence="3" type="ORF">AXE76_02390</name>
</gene>
<dbReference type="RefSeq" id="WP_116794130.1">
    <property type="nucleotide sequence ID" value="NZ_LSLH01000001.1"/>
</dbReference>
<evidence type="ECO:0000313" key="3">
    <source>
        <dbReference type="EMBL" id="RFD75071.1"/>
    </source>
</evidence>
<dbReference type="AlphaFoldDB" id="A0A3E1IPZ7"/>
<feature type="compositionally biased region" description="Pro residues" evidence="1">
    <location>
        <begin position="242"/>
        <end position="276"/>
    </location>
</feature>
<evidence type="ECO:0000256" key="1">
    <source>
        <dbReference type="SAM" id="MobiDB-lite"/>
    </source>
</evidence>
<dbReference type="EMBL" id="LSLH01000001">
    <property type="protein sequence ID" value="RFD75071.1"/>
    <property type="molecule type" value="Genomic_DNA"/>
</dbReference>
<organism evidence="3 4">
    <name type="scientific">Gardnerella vaginalis</name>
    <dbReference type="NCBI Taxonomy" id="2702"/>
    <lineage>
        <taxon>Bacteria</taxon>
        <taxon>Bacillati</taxon>
        <taxon>Actinomycetota</taxon>
        <taxon>Actinomycetes</taxon>
        <taxon>Bifidobacteriales</taxon>
        <taxon>Bifidobacteriaceae</taxon>
        <taxon>Gardnerella</taxon>
    </lineage>
</organism>